<feature type="signal peptide" evidence="4">
    <location>
        <begin position="1"/>
        <end position="25"/>
    </location>
</feature>
<feature type="chain" id="PRO_5005296751" evidence="4">
    <location>
        <begin position="26"/>
        <end position="110"/>
    </location>
</feature>
<evidence type="ECO:0000256" key="3">
    <source>
        <dbReference type="ARBA" id="ARBA00023157"/>
    </source>
</evidence>
<evidence type="ECO:0000256" key="2">
    <source>
        <dbReference type="ARBA" id="ARBA00022525"/>
    </source>
</evidence>
<name>A0A0J8DV65_BETVV</name>
<evidence type="ECO:0000256" key="4">
    <source>
        <dbReference type="SAM" id="SignalP"/>
    </source>
</evidence>
<keyword evidence="6" id="KW-1185">Reference proteome</keyword>
<gene>
    <name evidence="5" type="ORF">BVRB_015850</name>
</gene>
<sequence>MEKSSCFKLVFLAFVLLNISASTLARMQPIIMEELAKEQVLEQFGAYKQIIASAATRSNRGELLRMVRGAVAQQCGRRGAYCNTNNDCCAGFTCREDDDQDYYTGYTTCV</sequence>
<organism evidence="5 6">
    <name type="scientific">Beta vulgaris subsp. vulgaris</name>
    <name type="common">Beet</name>
    <dbReference type="NCBI Taxonomy" id="3555"/>
    <lineage>
        <taxon>Eukaryota</taxon>
        <taxon>Viridiplantae</taxon>
        <taxon>Streptophyta</taxon>
        <taxon>Embryophyta</taxon>
        <taxon>Tracheophyta</taxon>
        <taxon>Spermatophyta</taxon>
        <taxon>Magnoliopsida</taxon>
        <taxon>eudicotyledons</taxon>
        <taxon>Gunneridae</taxon>
        <taxon>Pentapetalae</taxon>
        <taxon>Caryophyllales</taxon>
        <taxon>Chenopodiaceae</taxon>
        <taxon>Betoideae</taxon>
        <taxon>Beta</taxon>
    </lineage>
</organism>
<comment type="subcellular location">
    <subcellularLocation>
        <location evidence="1">Secreted</location>
    </subcellularLocation>
</comment>
<dbReference type="AlphaFoldDB" id="A0A0J8DV65"/>
<protein>
    <submittedName>
        <fullName evidence="5">Uncharacterized protein</fullName>
    </submittedName>
</protein>
<keyword evidence="4" id="KW-0732">Signal</keyword>
<dbReference type="Proteomes" id="UP000035740">
    <property type="component" value="Unassembled WGS sequence"/>
</dbReference>
<reference evidence="5 6" key="1">
    <citation type="journal article" date="2014" name="Nature">
        <title>The genome of the recently domesticated crop plant sugar beet (Beta vulgaris).</title>
        <authorList>
            <person name="Dohm J.C."/>
            <person name="Minoche A.E."/>
            <person name="Holtgrawe D."/>
            <person name="Capella-Gutierrez S."/>
            <person name="Zakrzewski F."/>
            <person name="Tafer H."/>
            <person name="Rupp O."/>
            <person name="Sorensen T.R."/>
            <person name="Stracke R."/>
            <person name="Reinhardt R."/>
            <person name="Goesmann A."/>
            <person name="Kraft T."/>
            <person name="Schulz B."/>
            <person name="Stadler P.F."/>
            <person name="Schmidt T."/>
            <person name="Gabaldon T."/>
            <person name="Lehrach H."/>
            <person name="Weisshaar B."/>
            <person name="Himmelbauer H."/>
        </authorList>
    </citation>
    <scope>NUCLEOTIDE SEQUENCE [LARGE SCALE GENOMIC DNA]</scope>
    <source>
        <tissue evidence="5">Taproot</tissue>
    </source>
</reference>
<dbReference type="GO" id="GO:0005576">
    <property type="term" value="C:extracellular region"/>
    <property type="evidence" value="ECO:0007669"/>
    <property type="project" value="UniProtKB-SubCell"/>
</dbReference>
<dbReference type="GO" id="GO:0008200">
    <property type="term" value="F:ion channel inhibitor activity"/>
    <property type="evidence" value="ECO:0007669"/>
    <property type="project" value="InterPro"/>
</dbReference>
<keyword evidence="2" id="KW-0964">Secreted</keyword>
<evidence type="ECO:0000256" key="1">
    <source>
        <dbReference type="ARBA" id="ARBA00004613"/>
    </source>
</evidence>
<dbReference type="Pfam" id="PF07740">
    <property type="entry name" value="Toxin_12"/>
    <property type="match status" value="1"/>
</dbReference>
<keyword evidence="3" id="KW-1015">Disulfide bond</keyword>
<dbReference type="KEGG" id="bvg:104885318"/>
<evidence type="ECO:0000313" key="6">
    <source>
        <dbReference type="Proteomes" id="UP000035740"/>
    </source>
</evidence>
<dbReference type="EMBL" id="KQ091040">
    <property type="protein sequence ID" value="KMS94730.1"/>
    <property type="molecule type" value="Genomic_DNA"/>
</dbReference>
<accession>A0A0J8DV65</accession>
<proteinExistence type="predicted"/>
<evidence type="ECO:0000313" key="5">
    <source>
        <dbReference type="EMBL" id="KMS94730.1"/>
    </source>
</evidence>
<dbReference type="InterPro" id="IPR011696">
    <property type="entry name" value="Huwentoxin-1"/>
</dbReference>
<dbReference type="Gramene" id="KMS94730">
    <property type="protein sequence ID" value="KMS94730"/>
    <property type="gene ID" value="BVRB_015850"/>
</dbReference>